<dbReference type="EC" id="4.2.1.134" evidence="4 13"/>
<dbReference type="Pfam" id="PF04387">
    <property type="entry name" value="PTPLA"/>
    <property type="match status" value="2"/>
</dbReference>
<evidence type="ECO:0000256" key="6">
    <source>
        <dbReference type="ARBA" id="ARBA00022692"/>
    </source>
</evidence>
<evidence type="ECO:0000256" key="2">
    <source>
        <dbReference type="ARBA" id="ARBA00005194"/>
    </source>
</evidence>
<dbReference type="IntAct" id="A0A1D6FEB4">
    <property type="interactions" value="1"/>
</dbReference>
<proteinExistence type="inferred from homology"/>
<dbReference type="UniPathway" id="UPA00094"/>
<dbReference type="InterPro" id="IPR007482">
    <property type="entry name" value="Tyr_Pase-like_PTPLA"/>
</dbReference>
<comment type="pathway">
    <text evidence="2 13">Lipid metabolism; fatty acid biosynthesis.</text>
</comment>
<dbReference type="PaxDb" id="4577-GRMZM2G181266_P01"/>
<dbReference type="GO" id="GO:0006633">
    <property type="term" value="P:fatty acid biosynthetic process"/>
    <property type="evidence" value="ECO:0007669"/>
    <property type="project" value="UniProtKB-UniPathway"/>
</dbReference>
<comment type="subcellular location">
    <subcellularLocation>
        <location evidence="13">Endoplasmic reticulum membrane</location>
        <topology evidence="13">Multi-pass membrane protein</topology>
    </subcellularLocation>
    <subcellularLocation>
        <location evidence="1">Membrane</location>
        <topology evidence="1">Multi-pass membrane protein</topology>
    </subcellularLocation>
</comment>
<dbReference type="PANTHER" id="PTHR11035">
    <property type="entry name" value="VERY-LONG-CHAIN (3R)-3-HYDROXYACYL-COA DEHYDRATASE"/>
    <property type="match status" value="1"/>
</dbReference>
<dbReference type="GO" id="GO:0102158">
    <property type="term" value="F:very-long-chain (3R)-3-hydroxyacyl-CoA dehydratase activity"/>
    <property type="evidence" value="ECO:0007669"/>
    <property type="project" value="UniProtKB-EC"/>
</dbReference>
<evidence type="ECO:0000256" key="9">
    <source>
        <dbReference type="ARBA" id="ARBA00023098"/>
    </source>
</evidence>
<keyword evidence="7 13" id="KW-0276">Fatty acid metabolism</keyword>
<dbReference type="EMBL" id="CM000784">
    <property type="protein sequence ID" value="AQK90312.1"/>
    <property type="molecule type" value="Genomic_DNA"/>
</dbReference>
<accession>A0A1D6FEB4</accession>
<comment type="function">
    <text evidence="13">Catalyzes the third of the four reactions of the long-chain fatty acids elongation cycle. This endoplasmic reticulum-bound enzymatic process, allows the addition of two carbons to the chain of long- and very long-chain fatty acids/VLCFAs per cycle. This enzyme catalyzes the dehydration of the 3-hydroxyacyl-CoA intermediate into trans-2,3-enoyl-CoA, within each cycle of fatty acid elongation. Thereby, it participates to the production of VLCFAs of different chain lengths that are involved in multiple biological processes as precursors of membrane lipids and lipid mediators.</text>
</comment>
<evidence type="ECO:0000256" key="5">
    <source>
        <dbReference type="ARBA" id="ARBA00022516"/>
    </source>
</evidence>
<keyword evidence="11 13" id="KW-0275">Fatty acid biosynthesis</keyword>
<reference evidence="14" key="1">
    <citation type="submission" date="2015-12" db="EMBL/GenBank/DDBJ databases">
        <title>Update maize B73 reference genome by single molecule sequencing technologies.</title>
        <authorList>
            <consortium name="Maize Genome Sequencing Project"/>
            <person name="Ware D."/>
        </authorList>
    </citation>
    <scope>NUCLEOTIDE SEQUENCE</scope>
    <source>
        <tissue evidence="14">Seedling</tissue>
    </source>
</reference>
<name>A0A1D6FEB4_MAIZE</name>
<dbReference type="PANTHER" id="PTHR11035:SF37">
    <property type="entry name" value="VERY-LONG-CHAIN (3R)-3-HYDROXYACYL-COA DEHYDRATASE"/>
    <property type="match status" value="1"/>
</dbReference>
<evidence type="ECO:0000256" key="7">
    <source>
        <dbReference type="ARBA" id="ARBA00022832"/>
    </source>
</evidence>
<dbReference type="STRING" id="4577.A0A1D6FEB4"/>
<dbReference type="ExpressionAtlas" id="A0A1D6FEB4">
    <property type="expression patterns" value="baseline and differential"/>
</dbReference>
<comment type="similarity">
    <text evidence="3 13">Belongs to the very long-chain fatty acids dehydratase HACD family.</text>
</comment>
<dbReference type="InParanoid" id="A0A1D6FEB4"/>
<gene>
    <name evidence="14" type="ORF">ZEAMMB73_Zm00001d008623</name>
</gene>
<dbReference type="AlphaFoldDB" id="A0A1D6FEB4"/>
<keyword evidence="12 13" id="KW-0456">Lyase</keyword>
<evidence type="ECO:0000256" key="4">
    <source>
        <dbReference type="ARBA" id="ARBA00013122"/>
    </source>
</evidence>
<evidence type="ECO:0000256" key="13">
    <source>
        <dbReference type="RuleBase" id="RU363109"/>
    </source>
</evidence>
<evidence type="ECO:0000313" key="14">
    <source>
        <dbReference type="EMBL" id="AQK90312.1"/>
    </source>
</evidence>
<keyword evidence="9 13" id="KW-0443">Lipid metabolism</keyword>
<keyword evidence="13" id="KW-0256">Endoplasmic reticulum</keyword>
<evidence type="ECO:0000256" key="12">
    <source>
        <dbReference type="ARBA" id="ARBA00023239"/>
    </source>
</evidence>
<sequence length="476" mass="52569">MSAAGSAALPLRLQLGRLLRLQQPPSWSTDLSVFFFSGGGGVGASDSSWACRVGEVSSLCNSSTNWIQIIPHVRCLVEFSRGLKAFARTREHAVDGYVTFRTLRLVNYSIFKSDNGTQSHLLATALIISWSVTEIIRYSFFAMKEAFGSAPSWLSWLCSPSHKMRNTWNLSYDYLYPSVLALLVYVPGKPFPSLGCCCTALLRSSKQCMIILCPGTFFIMAVHHAVKATTLKPWAAASQGLRLPPCSASMAAGDDGSAVRRLYLSVYNWVSFFGWLQVLYHVTLALLGSGHQAVYAAVKLPLLFSQTAALAEILHSITGLVRSPISATLPQVGARIFVTWCIVWSFPETQSHVLVTSLVLSWSITEVIRYPFFGLREAFGITPSWLLWLRYSTFTVLYPVGLISELGLIFTAMPHMKGRSFYICAALTTIYIPGSGSDMTWRALLHAASFWLSAFPHMYGHMLAQRKKNLSKAKAA</sequence>
<keyword evidence="10 13" id="KW-0472">Membrane</keyword>
<comment type="catalytic activity">
    <reaction evidence="13">
        <text>a very-long-chain (3R)-3-hydroxyacyl-CoA = a very-long-chain (2E)-enoyl-CoA + H2O</text>
        <dbReference type="Rhea" id="RHEA:45812"/>
        <dbReference type="ChEBI" id="CHEBI:15377"/>
        <dbReference type="ChEBI" id="CHEBI:83728"/>
        <dbReference type="ChEBI" id="CHEBI:85440"/>
        <dbReference type="EC" id="4.2.1.134"/>
    </reaction>
</comment>
<evidence type="ECO:0000256" key="8">
    <source>
        <dbReference type="ARBA" id="ARBA00022989"/>
    </source>
</evidence>
<evidence type="ECO:0000256" key="3">
    <source>
        <dbReference type="ARBA" id="ARBA00007811"/>
    </source>
</evidence>
<dbReference type="eggNOG" id="KOG3187">
    <property type="taxonomic scope" value="Eukaryota"/>
</dbReference>
<keyword evidence="6" id="KW-0812">Transmembrane</keyword>
<evidence type="ECO:0000256" key="10">
    <source>
        <dbReference type="ARBA" id="ARBA00023136"/>
    </source>
</evidence>
<evidence type="ECO:0000256" key="1">
    <source>
        <dbReference type="ARBA" id="ARBA00004141"/>
    </source>
</evidence>
<organism evidence="14">
    <name type="scientific">Zea mays</name>
    <name type="common">Maize</name>
    <dbReference type="NCBI Taxonomy" id="4577"/>
    <lineage>
        <taxon>Eukaryota</taxon>
        <taxon>Viridiplantae</taxon>
        <taxon>Streptophyta</taxon>
        <taxon>Embryophyta</taxon>
        <taxon>Tracheophyta</taxon>
        <taxon>Spermatophyta</taxon>
        <taxon>Magnoliopsida</taxon>
        <taxon>Liliopsida</taxon>
        <taxon>Poales</taxon>
        <taxon>Poaceae</taxon>
        <taxon>PACMAD clade</taxon>
        <taxon>Panicoideae</taxon>
        <taxon>Andropogonodae</taxon>
        <taxon>Andropogoneae</taxon>
        <taxon>Tripsacinae</taxon>
        <taxon>Zea</taxon>
    </lineage>
</organism>
<protein>
    <recommendedName>
        <fullName evidence="4 13">Very-long-chain (3R)-3-hydroxyacyl-CoA dehydratase</fullName>
        <ecNumber evidence="4 13">4.2.1.134</ecNumber>
    </recommendedName>
</protein>
<keyword evidence="8" id="KW-1133">Transmembrane helix</keyword>
<evidence type="ECO:0000256" key="11">
    <source>
        <dbReference type="ARBA" id="ARBA00023160"/>
    </source>
</evidence>
<dbReference type="GO" id="GO:0005789">
    <property type="term" value="C:endoplasmic reticulum membrane"/>
    <property type="evidence" value="ECO:0007669"/>
    <property type="project" value="UniProtKB-SubCell"/>
</dbReference>
<keyword evidence="5 13" id="KW-0444">Lipid biosynthesis</keyword>